<dbReference type="PROSITE" id="PS51737">
    <property type="entry name" value="RECOMBINASE_DNA_BIND"/>
    <property type="match status" value="1"/>
</dbReference>
<evidence type="ECO:0000259" key="2">
    <source>
        <dbReference type="PROSITE" id="PS51737"/>
    </source>
</evidence>
<dbReference type="RefSeq" id="WP_188082730.1">
    <property type="nucleotide sequence ID" value="NZ_JACIEU010000011.1"/>
</dbReference>
<evidence type="ECO:0000313" key="4">
    <source>
        <dbReference type="Proteomes" id="UP000590524"/>
    </source>
</evidence>
<dbReference type="CDD" id="cd00338">
    <property type="entry name" value="Ser_Recombinase"/>
    <property type="match status" value="1"/>
</dbReference>
<dbReference type="InterPro" id="IPR036162">
    <property type="entry name" value="Resolvase-like_N_sf"/>
</dbReference>
<dbReference type="GO" id="GO:0000150">
    <property type="term" value="F:DNA strand exchange activity"/>
    <property type="evidence" value="ECO:0007669"/>
    <property type="project" value="InterPro"/>
</dbReference>
<dbReference type="InterPro" id="IPR006119">
    <property type="entry name" value="Resolv_N"/>
</dbReference>
<dbReference type="Pfam" id="PF00239">
    <property type="entry name" value="Resolvase"/>
    <property type="match status" value="1"/>
</dbReference>
<dbReference type="PROSITE" id="PS51736">
    <property type="entry name" value="RECOMBINASES_3"/>
    <property type="match status" value="1"/>
</dbReference>
<dbReference type="InterPro" id="IPR050639">
    <property type="entry name" value="SSR_resolvase"/>
</dbReference>
<organism evidence="3 4">
    <name type="scientific">Sphingobium scionense</name>
    <dbReference type="NCBI Taxonomy" id="1404341"/>
    <lineage>
        <taxon>Bacteria</taxon>
        <taxon>Pseudomonadati</taxon>
        <taxon>Pseudomonadota</taxon>
        <taxon>Alphaproteobacteria</taxon>
        <taxon>Sphingomonadales</taxon>
        <taxon>Sphingomonadaceae</taxon>
        <taxon>Sphingobium</taxon>
    </lineage>
</organism>
<keyword evidence="4" id="KW-1185">Reference proteome</keyword>
<dbReference type="SMART" id="SM00857">
    <property type="entry name" value="Resolvase"/>
    <property type="match status" value="1"/>
</dbReference>
<dbReference type="InterPro" id="IPR038109">
    <property type="entry name" value="DNA_bind_recomb_sf"/>
</dbReference>
<dbReference type="PANTHER" id="PTHR30461:SF23">
    <property type="entry name" value="DNA RECOMBINASE-RELATED"/>
    <property type="match status" value="1"/>
</dbReference>
<proteinExistence type="predicted"/>
<name>A0A7W6PXB8_9SPHN</name>
<dbReference type="EMBL" id="JACIEU010000011">
    <property type="protein sequence ID" value="MBB4149082.1"/>
    <property type="molecule type" value="Genomic_DNA"/>
</dbReference>
<gene>
    <name evidence="3" type="ORF">GGQ90_002871</name>
</gene>
<feature type="domain" description="Resolvase/invertase-type recombinase catalytic" evidence="1">
    <location>
        <begin position="2"/>
        <end position="158"/>
    </location>
</feature>
<protein>
    <submittedName>
        <fullName evidence="3">DNA invertase Pin-like site-specific DNA recombinase</fullName>
    </submittedName>
</protein>
<evidence type="ECO:0000313" key="3">
    <source>
        <dbReference type="EMBL" id="MBB4149082.1"/>
    </source>
</evidence>
<sequence>MRTILYARYSSDLQNALSTADQLAGLKERVEREGWTVVGSFHDDEISGRAGIGEMQRPGLNAMLARVELGDVDQVLAEATDRIARHSGDAHAVREHLEHFGARLFTLADGHVDEITGTIKGLMDSRFLKDLADRVRRGQRGQHSRGFNAGGRAYGYRVVKPIGPDGEVVRGILEINEEEAAVIRRIFDEVIEGRSAYAIVRQLNAEGIAAPAGGKWRIGTIHGDRARANGILRNNLYRGIMVYNRTKRVYHPKTRRRLVRTNPPEQWYMVDVPHLRIVSDAQWVAIEAQYAAFDGTKLEKRRRPKRLLSKLGRCSVCGGAWTIVSPDKWGCSERKTRDGCSNTRTISNRKYEARVLGDLKQILLDTDAVALFIDRYNAGIRKRQAEAIAARDPLERKLIEARGRVSRLVDAIADGAGEFQEVKDRLRKARAELAELERKLGDLITPPPITVSQDLGDRYREYVDHLDTALAADGMARERAVAAIRSLIDVIILSPAAEGRGVDVRVEGRMAEIINLAKQEERYANVGAG</sequence>
<feature type="domain" description="Recombinase" evidence="2">
    <location>
        <begin position="153"/>
        <end position="296"/>
    </location>
</feature>
<dbReference type="Gene3D" id="3.40.50.1390">
    <property type="entry name" value="Resolvase, N-terminal catalytic domain"/>
    <property type="match status" value="1"/>
</dbReference>
<reference evidence="3 4" key="1">
    <citation type="submission" date="2020-08" db="EMBL/GenBank/DDBJ databases">
        <title>Genomic Encyclopedia of Type Strains, Phase IV (KMG-IV): sequencing the most valuable type-strain genomes for metagenomic binning, comparative biology and taxonomic classification.</title>
        <authorList>
            <person name="Goeker M."/>
        </authorList>
    </citation>
    <scope>NUCLEOTIDE SEQUENCE [LARGE SCALE GENOMIC DNA]</scope>
    <source>
        <strain evidence="3 4">DSM 19371</strain>
    </source>
</reference>
<dbReference type="Gene3D" id="3.90.1750.20">
    <property type="entry name" value="Putative Large Serine Recombinase, Chain B, Domain 2"/>
    <property type="match status" value="1"/>
</dbReference>
<evidence type="ECO:0000259" key="1">
    <source>
        <dbReference type="PROSITE" id="PS51736"/>
    </source>
</evidence>
<dbReference type="PANTHER" id="PTHR30461">
    <property type="entry name" value="DNA-INVERTASE FROM LAMBDOID PROPHAGE"/>
    <property type="match status" value="1"/>
</dbReference>
<dbReference type="SUPFAM" id="SSF53041">
    <property type="entry name" value="Resolvase-like"/>
    <property type="match status" value="1"/>
</dbReference>
<dbReference type="AlphaFoldDB" id="A0A7W6PXB8"/>
<dbReference type="GO" id="GO:0003677">
    <property type="term" value="F:DNA binding"/>
    <property type="evidence" value="ECO:0007669"/>
    <property type="project" value="InterPro"/>
</dbReference>
<dbReference type="Pfam" id="PF07508">
    <property type="entry name" value="Recombinase"/>
    <property type="match status" value="1"/>
</dbReference>
<accession>A0A7W6PXB8</accession>
<comment type="caution">
    <text evidence="3">The sequence shown here is derived from an EMBL/GenBank/DDBJ whole genome shotgun (WGS) entry which is preliminary data.</text>
</comment>
<dbReference type="Proteomes" id="UP000590524">
    <property type="component" value="Unassembled WGS sequence"/>
</dbReference>
<dbReference type="InterPro" id="IPR011109">
    <property type="entry name" value="DNA_bind_recombinase_dom"/>
</dbReference>